<evidence type="ECO:0000256" key="4">
    <source>
        <dbReference type="ARBA" id="ARBA00022679"/>
    </source>
</evidence>
<dbReference type="Proteomes" id="UP000050416">
    <property type="component" value="Unassembled WGS sequence"/>
</dbReference>
<evidence type="ECO:0000313" key="8">
    <source>
        <dbReference type="Proteomes" id="UP000050416"/>
    </source>
</evidence>
<dbReference type="EMBL" id="LJZQ01000025">
    <property type="protein sequence ID" value="KPQ27637.1"/>
    <property type="molecule type" value="Genomic_DNA"/>
</dbReference>
<evidence type="ECO:0000256" key="3">
    <source>
        <dbReference type="ARBA" id="ARBA00022676"/>
    </source>
</evidence>
<evidence type="ECO:0000313" key="7">
    <source>
        <dbReference type="EMBL" id="KPQ27637.1"/>
    </source>
</evidence>
<evidence type="ECO:0000256" key="2">
    <source>
        <dbReference type="ARBA" id="ARBA00022475"/>
    </source>
</evidence>
<keyword evidence="2" id="KW-1003">Cell membrane</keyword>
<feature type="domain" description="Glycosyltransferase 2-like" evidence="6">
    <location>
        <begin position="12"/>
        <end position="158"/>
    </location>
</feature>
<evidence type="ECO:0000259" key="6">
    <source>
        <dbReference type="Pfam" id="PF00535"/>
    </source>
</evidence>
<dbReference type="GO" id="GO:0005886">
    <property type="term" value="C:plasma membrane"/>
    <property type="evidence" value="ECO:0007669"/>
    <property type="project" value="UniProtKB-SubCell"/>
</dbReference>
<organism evidence="7 8">
    <name type="scientific">Marinobacter excellens HL-55</name>
    <dbReference type="NCBI Taxonomy" id="1305731"/>
    <lineage>
        <taxon>Bacteria</taxon>
        <taxon>Pseudomonadati</taxon>
        <taxon>Pseudomonadota</taxon>
        <taxon>Gammaproteobacteria</taxon>
        <taxon>Pseudomonadales</taxon>
        <taxon>Marinobacteraceae</taxon>
        <taxon>Marinobacter</taxon>
    </lineage>
</organism>
<gene>
    <name evidence="7" type="ORF">HLUCCX14_14095</name>
</gene>
<name>A0A0P7ZEG1_9GAMM</name>
<reference evidence="7 8" key="1">
    <citation type="submission" date="2015-09" db="EMBL/GenBank/DDBJ databases">
        <title>Identification and resolution of microdiversity through metagenomic sequencing of parallel consortia.</title>
        <authorList>
            <person name="Nelson W.C."/>
            <person name="Romine M.F."/>
            <person name="Lindemann S.R."/>
        </authorList>
    </citation>
    <scope>NUCLEOTIDE SEQUENCE [LARGE SCALE GENOMIC DNA]</scope>
    <source>
        <strain evidence="7">HL-55</strain>
    </source>
</reference>
<comment type="subcellular location">
    <subcellularLocation>
        <location evidence="1">Cell membrane</location>
    </subcellularLocation>
</comment>
<evidence type="ECO:0000256" key="1">
    <source>
        <dbReference type="ARBA" id="ARBA00004236"/>
    </source>
</evidence>
<protein>
    <submittedName>
        <fullName evidence="7">Glycosyltransferase</fullName>
    </submittedName>
</protein>
<dbReference type="GO" id="GO:0016757">
    <property type="term" value="F:glycosyltransferase activity"/>
    <property type="evidence" value="ECO:0007669"/>
    <property type="project" value="UniProtKB-KW"/>
</dbReference>
<dbReference type="SUPFAM" id="SSF53448">
    <property type="entry name" value="Nucleotide-diphospho-sugar transferases"/>
    <property type="match status" value="1"/>
</dbReference>
<keyword evidence="4 7" id="KW-0808">Transferase</keyword>
<dbReference type="PANTHER" id="PTHR43646:SF2">
    <property type="entry name" value="GLYCOSYLTRANSFERASE 2-LIKE DOMAIN-CONTAINING PROTEIN"/>
    <property type="match status" value="1"/>
</dbReference>
<dbReference type="CDD" id="cd02522">
    <property type="entry name" value="GT_2_like_a"/>
    <property type="match status" value="1"/>
</dbReference>
<keyword evidence="3" id="KW-0328">Glycosyltransferase</keyword>
<keyword evidence="5" id="KW-0472">Membrane</keyword>
<dbReference type="Gene3D" id="3.90.550.10">
    <property type="entry name" value="Spore Coat Polysaccharide Biosynthesis Protein SpsA, Chain A"/>
    <property type="match status" value="1"/>
</dbReference>
<evidence type="ECO:0000256" key="5">
    <source>
        <dbReference type="ARBA" id="ARBA00023136"/>
    </source>
</evidence>
<dbReference type="PATRIC" id="fig|1305731.5.peg.1296"/>
<dbReference type="NCBIfam" id="TIGR04283">
    <property type="entry name" value="glyco_like_mftF"/>
    <property type="match status" value="1"/>
</dbReference>
<dbReference type="AlphaFoldDB" id="A0A0P7ZEG1"/>
<dbReference type="InterPro" id="IPR001173">
    <property type="entry name" value="Glyco_trans_2-like"/>
</dbReference>
<dbReference type="STRING" id="1305731.GCA_000934705_00759"/>
<comment type="caution">
    <text evidence="7">The sequence shown here is derived from an EMBL/GenBank/DDBJ whole genome shotgun (WGS) entry which is preliminary data.</text>
</comment>
<accession>A0A0P7ZEG1</accession>
<dbReference type="InterPro" id="IPR029044">
    <property type="entry name" value="Nucleotide-diphossugar_trans"/>
</dbReference>
<dbReference type="InterPro" id="IPR026461">
    <property type="entry name" value="Trfase_2_rSAM/seldom_assoc"/>
</dbReference>
<dbReference type="OrthoDB" id="5291101at2"/>
<dbReference type="PANTHER" id="PTHR43646">
    <property type="entry name" value="GLYCOSYLTRANSFERASE"/>
    <property type="match status" value="1"/>
</dbReference>
<dbReference type="Pfam" id="PF00535">
    <property type="entry name" value="Glycos_transf_2"/>
    <property type="match status" value="1"/>
</dbReference>
<proteinExistence type="predicted"/>
<sequence>MDSSSSESLSLSVIIPVWMEAAGIQQALQALQPLRQAGHEVIVVDGGSSDRSVDLARPLCDQLLISEPGRAVQMNAGAQKAKGQLLLFLHADTRLPDNALAHLSQACQRGRTWGRFDVRLSGERRMFRVVAWFMNWRSRLTGICTGDQAMFVRRDVFEALGGFRPMPLMEDVELSKRLKLLARPYCIAAPVITDSRRWEQGGVWPTIVLMWRLRWRYWRGDAPESLAALWRRNVRHAKY</sequence>